<evidence type="ECO:0000313" key="3">
    <source>
        <dbReference type="Proteomes" id="UP000198462"/>
    </source>
</evidence>
<evidence type="ECO:0000313" key="2">
    <source>
        <dbReference type="EMBL" id="OWV32170.1"/>
    </source>
</evidence>
<keyword evidence="2" id="KW-0378">Hydrolase</keyword>
<dbReference type="RefSeq" id="WP_088710967.1">
    <property type="nucleotide sequence ID" value="NZ_NFZT01000001.1"/>
</dbReference>
<protein>
    <submittedName>
        <fullName evidence="2">Serine hydrolase</fullName>
    </submittedName>
</protein>
<dbReference type="PANTHER" id="PTHR43283">
    <property type="entry name" value="BETA-LACTAMASE-RELATED"/>
    <property type="match status" value="1"/>
</dbReference>
<dbReference type="InterPro" id="IPR050789">
    <property type="entry name" value="Diverse_Enzym_Activities"/>
</dbReference>
<reference evidence="3" key="1">
    <citation type="submission" date="2017-05" db="EMBL/GenBank/DDBJ databases">
        <authorList>
            <person name="Lin X."/>
        </authorList>
    </citation>
    <scope>NUCLEOTIDE SEQUENCE [LARGE SCALE GENOMIC DNA]</scope>
    <source>
        <strain evidence="3">JLT2012</strain>
    </source>
</reference>
<dbReference type="GO" id="GO:0016787">
    <property type="term" value="F:hydrolase activity"/>
    <property type="evidence" value="ECO:0007669"/>
    <property type="project" value="UniProtKB-KW"/>
</dbReference>
<dbReference type="PANTHER" id="PTHR43283:SF3">
    <property type="entry name" value="BETA-LACTAMASE FAMILY PROTEIN (AFU_ORTHOLOGUE AFUA_5G07500)"/>
    <property type="match status" value="1"/>
</dbReference>
<dbReference type="Pfam" id="PF00144">
    <property type="entry name" value="Beta-lactamase"/>
    <property type="match status" value="1"/>
</dbReference>
<evidence type="ECO:0000259" key="1">
    <source>
        <dbReference type="Pfam" id="PF00144"/>
    </source>
</evidence>
<feature type="domain" description="Beta-lactamase-related" evidence="1">
    <location>
        <begin position="28"/>
        <end position="396"/>
    </location>
</feature>
<dbReference type="Proteomes" id="UP000198462">
    <property type="component" value="Unassembled WGS sequence"/>
</dbReference>
<dbReference type="STRING" id="1234595.C725_1790"/>
<keyword evidence="3" id="KW-1185">Reference proteome</keyword>
<name>A0A219B1G6_9SPHN</name>
<organism evidence="2 3">
    <name type="scientific">Pacificimonas flava</name>
    <dbReference type="NCBI Taxonomy" id="1234595"/>
    <lineage>
        <taxon>Bacteria</taxon>
        <taxon>Pseudomonadati</taxon>
        <taxon>Pseudomonadota</taxon>
        <taxon>Alphaproteobacteria</taxon>
        <taxon>Sphingomonadales</taxon>
        <taxon>Sphingosinicellaceae</taxon>
        <taxon>Pacificimonas</taxon>
    </lineage>
</organism>
<dbReference type="InterPro" id="IPR001466">
    <property type="entry name" value="Beta-lactam-related"/>
</dbReference>
<sequence length="412" mass="45219">MTITTVDPESQGFDTERLGRLESFLKEKYVDTGRLPGVQLLLSRDGEPVHFHTQGSLNEDGSPLAEDTIFRIASMTKPITSTAFMSLFEEGRVQLDTPVARVLPELKDTGVLVSGGFDAPFITRHPEREMQMVDLLRHTAGFTYSFQYRSAVDYAHRVSKLENTHGNFDLDGFVKALGQIPLEFSPGSAWNYSVATDVLGAVVQRVADKPLDEVFKERIFGPLGMDDTGFFAEGDKADRLTDCYAIGPDGKNHAFDKRGSSAWAKKPKLLSGGGGLVSTAEDYHRFCLAYLNGGELDGHRLLSPKTIGLMTSNHLPGGVDLPQISQSLFSETQNDGTGFGLGFAVKLDNHRGLVPGSPGEFSWGGYFSTAFFIDPVERVIMVFMTQVGPSMQFNVRRELTTLIYAAMTESYA</sequence>
<accession>A0A219B1G6</accession>
<dbReference type="EMBL" id="NFZT01000001">
    <property type="protein sequence ID" value="OWV32170.1"/>
    <property type="molecule type" value="Genomic_DNA"/>
</dbReference>
<gene>
    <name evidence="2" type="ORF">B5C34_01030</name>
</gene>
<proteinExistence type="predicted"/>
<dbReference type="Gene3D" id="3.40.710.10">
    <property type="entry name" value="DD-peptidase/beta-lactamase superfamily"/>
    <property type="match status" value="1"/>
</dbReference>
<comment type="caution">
    <text evidence="2">The sequence shown here is derived from an EMBL/GenBank/DDBJ whole genome shotgun (WGS) entry which is preliminary data.</text>
</comment>
<dbReference type="OrthoDB" id="9808046at2"/>
<dbReference type="SUPFAM" id="SSF56601">
    <property type="entry name" value="beta-lactamase/transpeptidase-like"/>
    <property type="match status" value="1"/>
</dbReference>
<dbReference type="AlphaFoldDB" id="A0A219B1G6"/>
<dbReference type="InterPro" id="IPR012338">
    <property type="entry name" value="Beta-lactam/transpept-like"/>
</dbReference>